<keyword evidence="12" id="KW-1185">Reference proteome</keyword>
<keyword evidence="2" id="KW-0813">Transport</keyword>
<dbReference type="PATRIC" id="fig|1423807.3.peg.1003"/>
<dbReference type="Pfam" id="PF00654">
    <property type="entry name" value="Voltage_CLC"/>
    <property type="match status" value="1"/>
</dbReference>
<dbReference type="SUPFAM" id="SSF81340">
    <property type="entry name" value="Clc chloride channel"/>
    <property type="match status" value="1"/>
</dbReference>
<evidence type="ECO:0000256" key="2">
    <source>
        <dbReference type="ARBA" id="ARBA00022448"/>
    </source>
</evidence>
<comment type="caution">
    <text evidence="11">The sequence shown here is derived from an EMBL/GenBank/DDBJ whole genome shotgun (WGS) entry which is preliminary data.</text>
</comment>
<evidence type="ECO:0000256" key="7">
    <source>
        <dbReference type="ARBA" id="ARBA00023173"/>
    </source>
</evidence>
<keyword evidence="3 10" id="KW-0812">Transmembrane</keyword>
<keyword evidence="7" id="KW-0869">Chloride channel</keyword>
<dbReference type="STRING" id="1423807.FD16_GL000986"/>
<dbReference type="InterPro" id="IPR014743">
    <property type="entry name" value="Cl-channel_core"/>
</dbReference>
<sequence>MTKQNNNFIMAISTVVIGCLAGTGAAIVSLFLDLIEKTFLKFKETVTHPYAWTVSPDRRLFSLIIGGIVAAIVWWIISTRMKPIVSLKEAATGKKMSVPTTILHVFTQIFYVATGGSVGRELAPRELGAMLAQVWGNFIHKLTRVSLSKEDRQLLIAAAAGAGFAGVYIAPITGAMFSIEILLNKVTKKTVAVSLTMSVIGMLIGSTVKGMGPYYAVSSGAFSPRILLVVLFLGPFCGALGTIFRIMFTWAGKKRAKSRQILWQLPLISAITGAIAMFFPQIMGNGRALAQTSLDTSSAHIIELLLIGALAKAIVTVLSLKAGAYGGTLAPSISIGATTGSAVGILLGLFIPGVQAWQFSVIGASSLLAASQQAPLMAMFMMFEVSHLNYSALLPLSLGVGLAIATSKIMLKYMETNRQS</sequence>
<evidence type="ECO:0000256" key="3">
    <source>
        <dbReference type="ARBA" id="ARBA00022692"/>
    </source>
</evidence>
<evidence type="ECO:0000256" key="9">
    <source>
        <dbReference type="ARBA" id="ARBA00023303"/>
    </source>
</evidence>
<dbReference type="PRINTS" id="PR00762">
    <property type="entry name" value="CLCHANNEL"/>
</dbReference>
<feature type="transmembrane region" description="Helical" evidence="10">
    <location>
        <begin position="191"/>
        <end position="214"/>
    </location>
</feature>
<keyword evidence="8" id="KW-0868">Chloride</keyword>
<feature type="transmembrane region" description="Helical" evidence="10">
    <location>
        <begin position="260"/>
        <end position="279"/>
    </location>
</feature>
<feature type="transmembrane region" description="Helical" evidence="10">
    <location>
        <begin position="392"/>
        <end position="411"/>
    </location>
</feature>
<dbReference type="eggNOG" id="COG0038">
    <property type="taxonomic scope" value="Bacteria"/>
</dbReference>
<dbReference type="GO" id="GO:0005254">
    <property type="term" value="F:chloride channel activity"/>
    <property type="evidence" value="ECO:0007669"/>
    <property type="project" value="UniProtKB-KW"/>
</dbReference>
<dbReference type="InterPro" id="IPR050368">
    <property type="entry name" value="ClC-type_chloride_channel"/>
</dbReference>
<dbReference type="Gene3D" id="1.10.3080.10">
    <property type="entry name" value="Clc chloride channel"/>
    <property type="match status" value="1"/>
</dbReference>
<keyword evidence="9" id="KW-0407">Ion channel</keyword>
<evidence type="ECO:0000313" key="12">
    <source>
        <dbReference type="Proteomes" id="UP000051820"/>
    </source>
</evidence>
<organism evidence="11 12">
    <name type="scientific">Paucilactobacillus suebicus DSM 5007 = KCTC 3549</name>
    <dbReference type="NCBI Taxonomy" id="1423807"/>
    <lineage>
        <taxon>Bacteria</taxon>
        <taxon>Bacillati</taxon>
        <taxon>Bacillota</taxon>
        <taxon>Bacilli</taxon>
        <taxon>Lactobacillales</taxon>
        <taxon>Lactobacillaceae</taxon>
        <taxon>Paucilactobacillus</taxon>
    </lineage>
</organism>
<accession>A0A0R1W0N0</accession>
<evidence type="ECO:0000256" key="6">
    <source>
        <dbReference type="ARBA" id="ARBA00023136"/>
    </source>
</evidence>
<dbReference type="PANTHER" id="PTHR43427">
    <property type="entry name" value="CHLORIDE CHANNEL PROTEIN CLC-E"/>
    <property type="match status" value="1"/>
</dbReference>
<gene>
    <name evidence="11" type="ORF">FD16_GL000986</name>
</gene>
<proteinExistence type="predicted"/>
<feature type="transmembrane region" description="Helical" evidence="10">
    <location>
        <begin position="7"/>
        <end position="32"/>
    </location>
</feature>
<dbReference type="AlphaFoldDB" id="A0A0R1W0N0"/>
<feature type="transmembrane region" description="Helical" evidence="10">
    <location>
        <begin position="299"/>
        <end position="320"/>
    </location>
</feature>
<keyword evidence="4 10" id="KW-1133">Transmembrane helix</keyword>
<dbReference type="Proteomes" id="UP000051820">
    <property type="component" value="Unassembled WGS sequence"/>
</dbReference>
<evidence type="ECO:0000256" key="4">
    <source>
        <dbReference type="ARBA" id="ARBA00022989"/>
    </source>
</evidence>
<evidence type="ECO:0000256" key="1">
    <source>
        <dbReference type="ARBA" id="ARBA00004141"/>
    </source>
</evidence>
<evidence type="ECO:0000256" key="10">
    <source>
        <dbReference type="SAM" id="Phobius"/>
    </source>
</evidence>
<name>A0A0R1W0N0_9LACO</name>
<feature type="transmembrane region" description="Helical" evidence="10">
    <location>
        <begin position="226"/>
        <end position="248"/>
    </location>
</feature>
<feature type="transmembrane region" description="Helical" evidence="10">
    <location>
        <begin position="154"/>
        <end position="179"/>
    </location>
</feature>
<dbReference type="InterPro" id="IPR001807">
    <property type="entry name" value="ClC"/>
</dbReference>
<dbReference type="PANTHER" id="PTHR43427:SF6">
    <property type="entry name" value="CHLORIDE CHANNEL PROTEIN CLC-E"/>
    <property type="match status" value="1"/>
</dbReference>
<reference evidence="11 12" key="1">
    <citation type="journal article" date="2015" name="Genome Announc.">
        <title>Expanding the biotechnology potential of lactobacilli through comparative genomics of 213 strains and associated genera.</title>
        <authorList>
            <person name="Sun Z."/>
            <person name="Harris H.M."/>
            <person name="McCann A."/>
            <person name="Guo C."/>
            <person name="Argimon S."/>
            <person name="Zhang W."/>
            <person name="Yang X."/>
            <person name="Jeffery I.B."/>
            <person name="Cooney J.C."/>
            <person name="Kagawa T.F."/>
            <person name="Liu W."/>
            <person name="Song Y."/>
            <person name="Salvetti E."/>
            <person name="Wrobel A."/>
            <person name="Rasinkangas P."/>
            <person name="Parkhill J."/>
            <person name="Rea M.C."/>
            <person name="O'Sullivan O."/>
            <person name="Ritari J."/>
            <person name="Douillard F.P."/>
            <person name="Paul Ross R."/>
            <person name="Yang R."/>
            <person name="Briner A.E."/>
            <person name="Felis G.E."/>
            <person name="de Vos W.M."/>
            <person name="Barrangou R."/>
            <person name="Klaenhammer T.R."/>
            <person name="Caufield P.W."/>
            <person name="Cui Y."/>
            <person name="Zhang H."/>
            <person name="O'Toole P.W."/>
        </authorList>
    </citation>
    <scope>NUCLEOTIDE SEQUENCE [LARGE SCALE GENOMIC DNA]</scope>
    <source>
        <strain evidence="11 12">DSM 5007</strain>
    </source>
</reference>
<keyword evidence="6 10" id="KW-0472">Membrane</keyword>
<dbReference type="GO" id="GO:0034707">
    <property type="term" value="C:chloride channel complex"/>
    <property type="evidence" value="ECO:0007669"/>
    <property type="project" value="UniProtKB-KW"/>
</dbReference>
<comment type="subcellular location">
    <subcellularLocation>
        <location evidence="1">Membrane</location>
        <topology evidence="1">Multi-pass membrane protein</topology>
    </subcellularLocation>
</comment>
<feature type="transmembrane region" description="Helical" evidence="10">
    <location>
        <begin position="332"/>
        <end position="351"/>
    </location>
</feature>
<keyword evidence="5" id="KW-0406">Ion transport</keyword>
<feature type="transmembrane region" description="Helical" evidence="10">
    <location>
        <begin position="60"/>
        <end position="77"/>
    </location>
</feature>
<dbReference type="OrthoDB" id="112446at2"/>
<dbReference type="PROSITE" id="PS51257">
    <property type="entry name" value="PROKAR_LIPOPROTEIN"/>
    <property type="match status" value="1"/>
</dbReference>
<evidence type="ECO:0000256" key="5">
    <source>
        <dbReference type="ARBA" id="ARBA00023065"/>
    </source>
</evidence>
<dbReference type="EMBL" id="AZGF01000022">
    <property type="protein sequence ID" value="KRM11170.1"/>
    <property type="molecule type" value="Genomic_DNA"/>
</dbReference>
<protein>
    <submittedName>
        <fullName evidence="11">Chloride channel protein EriC</fullName>
    </submittedName>
</protein>
<evidence type="ECO:0000256" key="8">
    <source>
        <dbReference type="ARBA" id="ARBA00023214"/>
    </source>
</evidence>
<evidence type="ECO:0000313" key="11">
    <source>
        <dbReference type="EMBL" id="KRM11170.1"/>
    </source>
</evidence>
<dbReference type="RefSeq" id="WP_010621858.1">
    <property type="nucleotide sequence ID" value="NZ_AZGF01000022.1"/>
</dbReference>